<name>L0F5H9_DESDL</name>
<dbReference type="KEGG" id="ddl:Desdi_0775"/>
<evidence type="ECO:0000313" key="2">
    <source>
        <dbReference type="EMBL" id="AGA68300.1"/>
    </source>
</evidence>
<dbReference type="Proteomes" id="UP000010797">
    <property type="component" value="Chromosome"/>
</dbReference>
<dbReference type="STRING" id="871963.Desdi_0775"/>
<keyword evidence="3" id="KW-1185">Reference proteome</keyword>
<feature type="domain" description="DUF1659" evidence="1">
    <location>
        <begin position="4"/>
        <end position="72"/>
    </location>
</feature>
<reference evidence="3" key="1">
    <citation type="submission" date="2012-02" db="EMBL/GenBank/DDBJ databases">
        <title>Complete sequence of Desulfitobacterium dichloroeliminans LMG P-21439.</title>
        <authorList>
            <person name="Lucas S."/>
            <person name="Han J."/>
            <person name="Lapidus A."/>
            <person name="Cheng J.-F."/>
            <person name="Goodwin L."/>
            <person name="Pitluck S."/>
            <person name="Peters L."/>
            <person name="Ovchinnikova G."/>
            <person name="Teshima H."/>
            <person name="Detter J.C."/>
            <person name="Han C."/>
            <person name="Tapia R."/>
            <person name="Land M."/>
            <person name="Hauser L."/>
            <person name="Kyrpides N."/>
            <person name="Ivanova N."/>
            <person name="Pagani I."/>
            <person name="Kruse T."/>
            <person name="de Vos W.M."/>
            <person name="Boon N."/>
            <person name="Smidt H."/>
            <person name="Woyke T."/>
        </authorList>
    </citation>
    <scope>NUCLEOTIDE SEQUENCE [LARGE SCALE GENOMIC DNA]</scope>
    <source>
        <strain evidence="3">LMG P-21439 / DCA1</strain>
    </source>
</reference>
<dbReference type="EMBL" id="CP003344">
    <property type="protein sequence ID" value="AGA68300.1"/>
    <property type="molecule type" value="Genomic_DNA"/>
</dbReference>
<dbReference type="OrthoDB" id="1954703at2"/>
<accession>L0F5H9</accession>
<dbReference type="RefSeq" id="WP_015261301.1">
    <property type="nucleotide sequence ID" value="NC_019903.1"/>
</dbReference>
<organism evidence="2 3">
    <name type="scientific">Desulfitobacterium dichloroeliminans (strain LMG P-21439 / DCA1)</name>
    <dbReference type="NCBI Taxonomy" id="871963"/>
    <lineage>
        <taxon>Bacteria</taxon>
        <taxon>Bacillati</taxon>
        <taxon>Bacillota</taxon>
        <taxon>Clostridia</taxon>
        <taxon>Eubacteriales</taxon>
        <taxon>Desulfitobacteriaceae</taxon>
        <taxon>Desulfitobacterium</taxon>
    </lineage>
</organism>
<dbReference type="Pfam" id="PF07872">
    <property type="entry name" value="DUF1659"/>
    <property type="match status" value="1"/>
</dbReference>
<sequence length="73" mass="8230">MAILSTPLETVMVVRYQTGMVDGSPVIRQKRLAGLKTDVLDEDIHEVATALFDLLQYPLTSVTRENRIDLIEE</sequence>
<dbReference type="InterPro" id="IPR012454">
    <property type="entry name" value="DUF1659"/>
</dbReference>
<proteinExistence type="predicted"/>
<evidence type="ECO:0000313" key="3">
    <source>
        <dbReference type="Proteomes" id="UP000010797"/>
    </source>
</evidence>
<dbReference type="AlphaFoldDB" id="L0F5H9"/>
<gene>
    <name evidence="2" type="ordered locus">Desdi_0775</name>
</gene>
<dbReference type="eggNOG" id="ENOG5033AHG">
    <property type="taxonomic scope" value="Bacteria"/>
</dbReference>
<evidence type="ECO:0000259" key="1">
    <source>
        <dbReference type="Pfam" id="PF07872"/>
    </source>
</evidence>
<dbReference type="HOGENOM" id="CLU_196603_0_0_9"/>
<protein>
    <recommendedName>
        <fullName evidence="1">DUF1659 domain-containing protein</fullName>
    </recommendedName>
</protein>